<sequence>MTKWPKDNQADLLAFYGTPGPDVERQLVDVIPPFQMYYDGKPVARIRFHRKAAGALTAALNEIWEHYGRDQKKIDALGISKYAGAYNPRKVRGSATKWSNHAYAAAIDLNAAENGFGAGHGTMPQPVIDAFKRQGARWGGDYRGRTDPMHFEFCDASGYPGPVALMDVPQVDGDSDQGGGNTDFSAQSKPSFGKRVRNWLVGLTSSGGGLGFLGYLTSWEVVAILCGFSLLMTVLIVWFFGPDRVRAWVARQVN</sequence>
<evidence type="ECO:0000313" key="4">
    <source>
        <dbReference type="Proteomes" id="UP000001953"/>
    </source>
</evidence>
<dbReference type="KEGG" id="nha:Nham_3317"/>
<keyword evidence="1" id="KW-0472">Membrane</keyword>
<dbReference type="HOGENOM" id="CLU_1085167_0_0_5"/>
<dbReference type="Gene3D" id="3.30.1380.10">
    <property type="match status" value="1"/>
</dbReference>
<proteinExistence type="predicted"/>
<dbReference type="GO" id="GO:0008233">
    <property type="term" value="F:peptidase activity"/>
    <property type="evidence" value="ECO:0007669"/>
    <property type="project" value="InterPro"/>
</dbReference>
<dbReference type="STRING" id="323097.Nham_3317"/>
<evidence type="ECO:0000313" key="3">
    <source>
        <dbReference type="EMBL" id="ABE64049.1"/>
    </source>
</evidence>
<feature type="domain" description="Peptidase M15C" evidence="2">
    <location>
        <begin position="93"/>
        <end position="152"/>
    </location>
</feature>
<protein>
    <recommendedName>
        <fullName evidence="2">Peptidase M15C domain-containing protein</fullName>
    </recommendedName>
</protein>
<keyword evidence="1" id="KW-1133">Transmembrane helix</keyword>
<keyword evidence="1" id="KW-0812">Transmembrane</keyword>
<dbReference type="AlphaFoldDB" id="Q1QI98"/>
<dbReference type="EMBL" id="CP000319">
    <property type="protein sequence ID" value="ABE64049.1"/>
    <property type="molecule type" value="Genomic_DNA"/>
</dbReference>
<name>Q1QI98_NITHX</name>
<reference evidence="3 4" key="1">
    <citation type="submission" date="2006-03" db="EMBL/GenBank/DDBJ databases">
        <title>Complete sequence of chromosome of Nitrobacter hamburgensis X14.</title>
        <authorList>
            <consortium name="US DOE Joint Genome Institute"/>
            <person name="Copeland A."/>
            <person name="Lucas S."/>
            <person name="Lapidus A."/>
            <person name="Barry K."/>
            <person name="Detter J.C."/>
            <person name="Glavina del Rio T."/>
            <person name="Hammon N."/>
            <person name="Israni S."/>
            <person name="Dalin E."/>
            <person name="Tice H."/>
            <person name="Pitluck S."/>
            <person name="Chain P."/>
            <person name="Malfatti S."/>
            <person name="Shin M."/>
            <person name="Vergez L."/>
            <person name="Schmutz J."/>
            <person name="Larimer F."/>
            <person name="Land M."/>
            <person name="Hauser L."/>
            <person name="Kyrpides N."/>
            <person name="Ivanova N."/>
            <person name="Ward B."/>
            <person name="Arp D."/>
            <person name="Klotz M."/>
            <person name="Stein L."/>
            <person name="O'Mullan G."/>
            <person name="Starkenburg S."/>
            <person name="Sayavedra L."/>
            <person name="Poret-Peterson A.T."/>
            <person name="Gentry M.E."/>
            <person name="Bruce D."/>
            <person name="Richardson P."/>
        </authorList>
    </citation>
    <scope>NUCLEOTIDE SEQUENCE [LARGE SCALE GENOMIC DNA]</scope>
    <source>
        <strain evidence="4">DSM 10229 / NCIMB 13809 / X14</strain>
    </source>
</reference>
<dbReference type="RefSeq" id="WP_011511702.1">
    <property type="nucleotide sequence ID" value="NC_007964.1"/>
</dbReference>
<evidence type="ECO:0000259" key="2">
    <source>
        <dbReference type="Pfam" id="PF13539"/>
    </source>
</evidence>
<accession>Q1QI98</accession>
<dbReference type="InterPro" id="IPR009045">
    <property type="entry name" value="Zn_M74/Hedgehog-like"/>
</dbReference>
<dbReference type="eggNOG" id="COG0741">
    <property type="taxonomic scope" value="Bacteria"/>
</dbReference>
<keyword evidence="4" id="KW-1185">Reference proteome</keyword>
<dbReference type="OrthoDB" id="9799970at2"/>
<dbReference type="SUPFAM" id="SSF55166">
    <property type="entry name" value="Hedgehog/DD-peptidase"/>
    <property type="match status" value="1"/>
</dbReference>
<dbReference type="Pfam" id="PF13539">
    <property type="entry name" value="Peptidase_M15_4"/>
    <property type="match status" value="1"/>
</dbReference>
<dbReference type="InterPro" id="IPR039561">
    <property type="entry name" value="Peptidase_M15C"/>
</dbReference>
<evidence type="ECO:0000256" key="1">
    <source>
        <dbReference type="SAM" id="Phobius"/>
    </source>
</evidence>
<feature type="transmembrane region" description="Helical" evidence="1">
    <location>
        <begin position="222"/>
        <end position="241"/>
    </location>
</feature>
<organism evidence="3 4">
    <name type="scientific">Nitrobacter hamburgensis (strain DSM 10229 / NCIMB 13809 / X14)</name>
    <dbReference type="NCBI Taxonomy" id="323097"/>
    <lineage>
        <taxon>Bacteria</taxon>
        <taxon>Pseudomonadati</taxon>
        <taxon>Pseudomonadota</taxon>
        <taxon>Alphaproteobacteria</taxon>
        <taxon>Hyphomicrobiales</taxon>
        <taxon>Nitrobacteraceae</taxon>
        <taxon>Nitrobacter</taxon>
    </lineage>
</organism>
<feature type="transmembrane region" description="Helical" evidence="1">
    <location>
        <begin position="199"/>
        <end position="216"/>
    </location>
</feature>
<gene>
    <name evidence="3" type="ordered locus">Nham_3317</name>
</gene>
<dbReference type="Proteomes" id="UP000001953">
    <property type="component" value="Chromosome"/>
</dbReference>